<reference evidence="2" key="2">
    <citation type="submission" date="2015-01" db="EMBL/GenBank/DDBJ databases">
        <title>Evolutionary Origins and Diversification of the Mycorrhizal Mutualists.</title>
        <authorList>
            <consortium name="DOE Joint Genome Institute"/>
            <consortium name="Mycorrhizal Genomics Consortium"/>
            <person name="Kohler A."/>
            <person name="Kuo A."/>
            <person name="Nagy L.G."/>
            <person name="Floudas D."/>
            <person name="Copeland A."/>
            <person name="Barry K.W."/>
            <person name="Cichocki N."/>
            <person name="Veneault-Fourrey C."/>
            <person name="LaButti K."/>
            <person name="Lindquist E.A."/>
            <person name="Lipzen A."/>
            <person name="Lundell T."/>
            <person name="Morin E."/>
            <person name="Murat C."/>
            <person name="Riley R."/>
            <person name="Ohm R."/>
            <person name="Sun H."/>
            <person name="Tunlid A."/>
            <person name="Henrissat B."/>
            <person name="Grigoriev I.V."/>
            <person name="Hibbett D.S."/>
            <person name="Martin F."/>
        </authorList>
    </citation>
    <scope>NUCLEOTIDE SEQUENCE [LARGE SCALE GENOMIC DNA]</scope>
    <source>
        <strain evidence="2">Ve08.2h10</strain>
    </source>
</reference>
<protein>
    <recommendedName>
        <fullName evidence="3">Reverse transcriptase zinc-binding domain-containing protein</fullName>
    </recommendedName>
</protein>
<dbReference type="HOGENOM" id="CLU_146165_0_0_1"/>
<dbReference type="EMBL" id="KN827417">
    <property type="protein sequence ID" value="KIK76556.1"/>
    <property type="molecule type" value="Genomic_DNA"/>
</dbReference>
<evidence type="ECO:0000313" key="1">
    <source>
        <dbReference type="EMBL" id="KIK76556.1"/>
    </source>
</evidence>
<organism evidence="1 2">
    <name type="scientific">Paxillus rubicundulus Ve08.2h10</name>
    <dbReference type="NCBI Taxonomy" id="930991"/>
    <lineage>
        <taxon>Eukaryota</taxon>
        <taxon>Fungi</taxon>
        <taxon>Dikarya</taxon>
        <taxon>Basidiomycota</taxon>
        <taxon>Agaricomycotina</taxon>
        <taxon>Agaricomycetes</taxon>
        <taxon>Agaricomycetidae</taxon>
        <taxon>Boletales</taxon>
        <taxon>Paxilineae</taxon>
        <taxon>Paxillaceae</taxon>
        <taxon>Paxillus</taxon>
    </lineage>
</organism>
<dbReference type="OrthoDB" id="2674711at2759"/>
<dbReference type="InParanoid" id="A0A0D0CZ75"/>
<reference evidence="1 2" key="1">
    <citation type="submission" date="2014-04" db="EMBL/GenBank/DDBJ databases">
        <authorList>
            <consortium name="DOE Joint Genome Institute"/>
            <person name="Kuo A."/>
            <person name="Kohler A."/>
            <person name="Jargeat P."/>
            <person name="Nagy L.G."/>
            <person name="Floudas D."/>
            <person name="Copeland A."/>
            <person name="Barry K.W."/>
            <person name="Cichocki N."/>
            <person name="Veneault-Fourrey C."/>
            <person name="LaButti K."/>
            <person name="Lindquist E.A."/>
            <person name="Lipzen A."/>
            <person name="Lundell T."/>
            <person name="Morin E."/>
            <person name="Murat C."/>
            <person name="Sun H."/>
            <person name="Tunlid A."/>
            <person name="Henrissat B."/>
            <person name="Grigoriev I.V."/>
            <person name="Hibbett D.S."/>
            <person name="Martin F."/>
            <person name="Nordberg H.P."/>
            <person name="Cantor M.N."/>
            <person name="Hua S.X."/>
        </authorList>
    </citation>
    <scope>NUCLEOTIDE SEQUENCE [LARGE SCALE GENOMIC DNA]</scope>
    <source>
        <strain evidence="1 2">Ve08.2h10</strain>
    </source>
</reference>
<gene>
    <name evidence="1" type="ORF">PAXRUDRAFT_169554</name>
</gene>
<proteinExistence type="predicted"/>
<sequence length="117" mass="13564">MFSRSFTKLALTLTCRHTSILIWLCMKHTPLNAHLNRIKKGDMLDCPHCPRMKEDIAHYILKCPQYVWKHFVLARALGRRAHHLPHLLSDSKAVPHLINYVNSTGRFKTTYGEVSNT</sequence>
<dbReference type="AlphaFoldDB" id="A0A0D0CZ75"/>
<name>A0A0D0CZ75_9AGAM</name>
<dbReference type="Proteomes" id="UP000054538">
    <property type="component" value="Unassembled WGS sequence"/>
</dbReference>
<keyword evidence="2" id="KW-1185">Reference proteome</keyword>
<evidence type="ECO:0008006" key="3">
    <source>
        <dbReference type="Google" id="ProtNLM"/>
    </source>
</evidence>
<accession>A0A0D0CZ75</accession>
<evidence type="ECO:0000313" key="2">
    <source>
        <dbReference type="Proteomes" id="UP000054538"/>
    </source>
</evidence>